<dbReference type="SMART" id="SM00450">
    <property type="entry name" value="RHOD"/>
    <property type="match status" value="1"/>
</dbReference>
<dbReference type="AlphaFoldDB" id="A0AB39BVQ8"/>
<dbReference type="Gene3D" id="3.40.250.10">
    <property type="entry name" value="Rhodanese-like domain"/>
    <property type="match status" value="1"/>
</dbReference>
<dbReference type="InterPro" id="IPR036873">
    <property type="entry name" value="Rhodanese-like_dom_sf"/>
</dbReference>
<protein>
    <submittedName>
        <fullName evidence="2">Sulfurtransferase TusA family protein</fullName>
    </submittedName>
</protein>
<organism evidence="2">
    <name type="scientific">Alkalihalophilus sp. As8PL</name>
    <dbReference type="NCBI Taxonomy" id="3237103"/>
    <lineage>
        <taxon>Bacteria</taxon>
        <taxon>Bacillati</taxon>
        <taxon>Bacillota</taxon>
        <taxon>Bacilli</taxon>
        <taxon>Bacillales</taxon>
        <taxon>Bacillaceae</taxon>
        <taxon>Alkalihalophilus</taxon>
    </lineage>
</organism>
<dbReference type="Gene3D" id="3.30.110.40">
    <property type="entry name" value="TusA-like domain"/>
    <property type="match status" value="1"/>
</dbReference>
<dbReference type="EMBL" id="CP162551">
    <property type="protein sequence ID" value="XDI37494.1"/>
    <property type="molecule type" value="Genomic_DNA"/>
</dbReference>
<proteinExistence type="predicted"/>
<dbReference type="PROSITE" id="PS50206">
    <property type="entry name" value="RHODANESE_3"/>
    <property type="match status" value="1"/>
</dbReference>
<gene>
    <name evidence="2" type="ORF">AB3N04_04050</name>
</gene>
<dbReference type="SUPFAM" id="SSF52821">
    <property type="entry name" value="Rhodanese/Cell cycle control phosphatase"/>
    <property type="match status" value="1"/>
</dbReference>
<dbReference type="PROSITE" id="PS01148">
    <property type="entry name" value="UPF0033"/>
    <property type="match status" value="1"/>
</dbReference>
<evidence type="ECO:0000313" key="2">
    <source>
        <dbReference type="EMBL" id="XDI37494.1"/>
    </source>
</evidence>
<dbReference type="RefSeq" id="WP_368504837.1">
    <property type="nucleotide sequence ID" value="NZ_CP162551.1"/>
</dbReference>
<dbReference type="CDD" id="cd00158">
    <property type="entry name" value="RHOD"/>
    <property type="match status" value="1"/>
</dbReference>
<dbReference type="SUPFAM" id="SSF64307">
    <property type="entry name" value="SirA-like"/>
    <property type="match status" value="1"/>
</dbReference>
<sequence length="188" mass="20554">MSIKVDHVLDAKGLSCPMPIVKTKKTLDGIEPGQVLEIQATDKGSLADLKAWAGSTGHHYLGTVEEGDTLIHYIRKASVSEEKEEVDYPHVIDNEELEAKIGEDNVTILDVREPAEYAFSHIPTATSIPLGELETRLSELNQTHHVYVVCRTGSRSAMAAKTLEDNGFSNVVNVKPGMTAWNGKTESK</sequence>
<dbReference type="PANTHER" id="PTHR43031">
    <property type="entry name" value="FAD-DEPENDENT OXIDOREDUCTASE"/>
    <property type="match status" value="1"/>
</dbReference>
<dbReference type="InterPro" id="IPR001763">
    <property type="entry name" value="Rhodanese-like_dom"/>
</dbReference>
<dbReference type="PANTHER" id="PTHR43031:SF17">
    <property type="entry name" value="SULFURTRANSFERASE YTWF-RELATED"/>
    <property type="match status" value="1"/>
</dbReference>
<dbReference type="InterPro" id="IPR050229">
    <property type="entry name" value="GlpE_sulfurtransferase"/>
</dbReference>
<reference evidence="2" key="1">
    <citation type="submission" date="2024-07" db="EMBL/GenBank/DDBJ databases">
        <title>Identification and characteristics of an arsenic-resistant bacterial isolate, which belongs to a novel species.</title>
        <authorList>
            <person name="Juszczyk A."/>
            <person name="Kowalczyk A."/>
            <person name="Was K."/>
            <person name="Kosowicz W."/>
            <person name="Budzyn A."/>
            <person name="Latowski D."/>
        </authorList>
    </citation>
    <scope>NUCLEOTIDE SEQUENCE</scope>
    <source>
        <strain evidence="2">As8PL</strain>
    </source>
</reference>
<dbReference type="Pfam" id="PF00581">
    <property type="entry name" value="Rhodanese"/>
    <property type="match status" value="1"/>
</dbReference>
<dbReference type="CDD" id="cd00291">
    <property type="entry name" value="SirA_YedF_YeeD"/>
    <property type="match status" value="1"/>
</dbReference>
<evidence type="ECO:0000259" key="1">
    <source>
        <dbReference type="PROSITE" id="PS50206"/>
    </source>
</evidence>
<dbReference type="InterPro" id="IPR001455">
    <property type="entry name" value="TusA-like"/>
</dbReference>
<dbReference type="Pfam" id="PF01206">
    <property type="entry name" value="TusA"/>
    <property type="match status" value="1"/>
</dbReference>
<name>A0AB39BVQ8_9BACI</name>
<dbReference type="InterPro" id="IPR036868">
    <property type="entry name" value="TusA-like_sf"/>
</dbReference>
<accession>A0AB39BVQ8</accession>
<feature type="domain" description="Rhodanese" evidence="1">
    <location>
        <begin position="102"/>
        <end position="187"/>
    </location>
</feature>